<comment type="caution">
    <text evidence="1">The sequence shown here is derived from an EMBL/GenBank/DDBJ whole genome shotgun (WGS) entry which is preliminary data.</text>
</comment>
<protein>
    <submittedName>
        <fullName evidence="1">Uncharacterized protein</fullName>
    </submittedName>
</protein>
<gene>
    <name evidence="1" type="ORF">FB45DRAFT_933232</name>
</gene>
<accession>A0AAD7BE82</accession>
<dbReference type="AlphaFoldDB" id="A0AAD7BE82"/>
<evidence type="ECO:0000313" key="1">
    <source>
        <dbReference type="EMBL" id="KAJ7618068.1"/>
    </source>
</evidence>
<reference evidence="1" key="1">
    <citation type="submission" date="2023-03" db="EMBL/GenBank/DDBJ databases">
        <title>Massive genome expansion in bonnet fungi (Mycena s.s.) driven by repeated elements and novel gene families across ecological guilds.</title>
        <authorList>
            <consortium name="Lawrence Berkeley National Laboratory"/>
            <person name="Harder C.B."/>
            <person name="Miyauchi S."/>
            <person name="Viragh M."/>
            <person name="Kuo A."/>
            <person name="Thoen E."/>
            <person name="Andreopoulos B."/>
            <person name="Lu D."/>
            <person name="Skrede I."/>
            <person name="Drula E."/>
            <person name="Henrissat B."/>
            <person name="Morin E."/>
            <person name="Kohler A."/>
            <person name="Barry K."/>
            <person name="LaButti K."/>
            <person name="Morin E."/>
            <person name="Salamov A."/>
            <person name="Lipzen A."/>
            <person name="Mereny Z."/>
            <person name="Hegedus B."/>
            <person name="Baldrian P."/>
            <person name="Stursova M."/>
            <person name="Weitz H."/>
            <person name="Taylor A."/>
            <person name="Grigoriev I.V."/>
            <person name="Nagy L.G."/>
            <person name="Martin F."/>
            <person name="Kauserud H."/>
        </authorList>
    </citation>
    <scope>NUCLEOTIDE SEQUENCE</scope>
    <source>
        <strain evidence="1">9284</strain>
    </source>
</reference>
<feature type="non-terminal residue" evidence="1">
    <location>
        <position position="219"/>
    </location>
</feature>
<evidence type="ECO:0000313" key="2">
    <source>
        <dbReference type="Proteomes" id="UP001221142"/>
    </source>
</evidence>
<name>A0AAD7BE82_9AGAR</name>
<sequence length="219" mass="24853">PLTIDSKTDSHAPGYAGAFFSGSQNLSISGGTFTSHIHVTPPVQMDEFKKIARWEIDLRRETHMDRHLRAVSRGRAEACFLRVFSAKVQTNDSKSVMLYKGETAEEECRKYISRHANIWHPNVLQIFGLSSLGGKHAVIAQDDLVPYTEYLGLHRPSFILQAYLYVCWVADFTDIHEFRPQSTPNLTLWIRGSTGRLCLEFESRKMIGPTETTALLPQR</sequence>
<organism evidence="1 2">
    <name type="scientific">Roridomyces roridus</name>
    <dbReference type="NCBI Taxonomy" id="1738132"/>
    <lineage>
        <taxon>Eukaryota</taxon>
        <taxon>Fungi</taxon>
        <taxon>Dikarya</taxon>
        <taxon>Basidiomycota</taxon>
        <taxon>Agaricomycotina</taxon>
        <taxon>Agaricomycetes</taxon>
        <taxon>Agaricomycetidae</taxon>
        <taxon>Agaricales</taxon>
        <taxon>Marasmiineae</taxon>
        <taxon>Mycenaceae</taxon>
        <taxon>Roridomyces</taxon>
    </lineage>
</organism>
<keyword evidence="2" id="KW-1185">Reference proteome</keyword>
<dbReference type="EMBL" id="JARKIF010000020">
    <property type="protein sequence ID" value="KAJ7618068.1"/>
    <property type="molecule type" value="Genomic_DNA"/>
</dbReference>
<dbReference type="Proteomes" id="UP001221142">
    <property type="component" value="Unassembled WGS sequence"/>
</dbReference>
<proteinExistence type="predicted"/>